<dbReference type="SMART" id="SM00490">
    <property type="entry name" value="HELICc"/>
    <property type="match status" value="1"/>
</dbReference>
<comment type="caution">
    <text evidence="12">The sequence shown here is derived from an EMBL/GenBank/DDBJ whole genome shotgun (WGS) entry which is preliminary data.</text>
</comment>
<dbReference type="InterPro" id="IPR027417">
    <property type="entry name" value="P-loop_NTPase"/>
</dbReference>
<gene>
    <name evidence="12" type="ORF">LOD99_2282</name>
</gene>
<evidence type="ECO:0000256" key="5">
    <source>
        <dbReference type="ARBA" id="ARBA00022806"/>
    </source>
</evidence>
<dbReference type="InterPro" id="IPR000330">
    <property type="entry name" value="SNF2_N"/>
</dbReference>
<dbReference type="Gene3D" id="3.40.50.300">
    <property type="entry name" value="P-loop containing nucleotide triphosphate hydrolases"/>
    <property type="match status" value="1"/>
</dbReference>
<evidence type="ECO:0000259" key="11">
    <source>
        <dbReference type="PROSITE" id="PS51194"/>
    </source>
</evidence>
<name>A0AAV7K1C1_9METZ</name>
<keyword evidence="4" id="KW-0378">Hydrolase</keyword>
<dbReference type="SUPFAM" id="SSF52540">
    <property type="entry name" value="P-loop containing nucleoside triphosphate hydrolases"/>
    <property type="match status" value="2"/>
</dbReference>
<organism evidence="12 13">
    <name type="scientific">Oopsacas minuta</name>
    <dbReference type="NCBI Taxonomy" id="111878"/>
    <lineage>
        <taxon>Eukaryota</taxon>
        <taxon>Metazoa</taxon>
        <taxon>Porifera</taxon>
        <taxon>Hexactinellida</taxon>
        <taxon>Hexasterophora</taxon>
        <taxon>Lyssacinosida</taxon>
        <taxon>Leucopsacidae</taxon>
        <taxon>Oopsacas</taxon>
    </lineage>
</organism>
<dbReference type="SMART" id="SM00487">
    <property type="entry name" value="DEXDc"/>
    <property type="match status" value="1"/>
</dbReference>
<evidence type="ECO:0000256" key="1">
    <source>
        <dbReference type="ARBA" id="ARBA00004123"/>
    </source>
</evidence>
<dbReference type="AlphaFoldDB" id="A0AAV7K1C1"/>
<dbReference type="GO" id="GO:0003682">
    <property type="term" value="F:chromatin binding"/>
    <property type="evidence" value="ECO:0007669"/>
    <property type="project" value="TreeGrafter"/>
</dbReference>
<keyword evidence="8" id="KW-0539">Nucleus</keyword>
<dbReference type="CDD" id="cd18793">
    <property type="entry name" value="SF2_C_SNF"/>
    <property type="match status" value="1"/>
</dbReference>
<dbReference type="GO" id="GO:0016787">
    <property type="term" value="F:hydrolase activity"/>
    <property type="evidence" value="ECO:0007669"/>
    <property type="project" value="UniProtKB-KW"/>
</dbReference>
<evidence type="ECO:0000256" key="2">
    <source>
        <dbReference type="ARBA" id="ARBA00007025"/>
    </source>
</evidence>
<keyword evidence="3" id="KW-0547">Nucleotide-binding</keyword>
<evidence type="ECO:0000256" key="7">
    <source>
        <dbReference type="ARBA" id="ARBA00023054"/>
    </source>
</evidence>
<evidence type="ECO:0000256" key="8">
    <source>
        <dbReference type="ARBA" id="ARBA00023242"/>
    </source>
</evidence>
<evidence type="ECO:0000256" key="3">
    <source>
        <dbReference type="ARBA" id="ARBA00022741"/>
    </source>
</evidence>
<feature type="domain" description="Helicase C-terminal" evidence="11">
    <location>
        <begin position="783"/>
        <end position="958"/>
    </location>
</feature>
<dbReference type="GO" id="GO:0044027">
    <property type="term" value="P:negative regulation of gene expression via chromosomal CpG island methylation"/>
    <property type="evidence" value="ECO:0007669"/>
    <property type="project" value="TreeGrafter"/>
</dbReference>
<evidence type="ECO:0000259" key="10">
    <source>
        <dbReference type="PROSITE" id="PS51192"/>
    </source>
</evidence>
<keyword evidence="7" id="KW-0175">Coiled coil</keyword>
<proteinExistence type="inferred from homology"/>
<keyword evidence="13" id="KW-1185">Reference proteome</keyword>
<dbReference type="Pfam" id="PF00271">
    <property type="entry name" value="Helicase_C"/>
    <property type="match status" value="1"/>
</dbReference>
<reference evidence="12 13" key="1">
    <citation type="journal article" date="2023" name="BMC Biol.">
        <title>The compact genome of the sponge Oopsacas minuta (Hexactinellida) is lacking key metazoan core genes.</title>
        <authorList>
            <person name="Santini S."/>
            <person name="Schenkelaars Q."/>
            <person name="Jourda C."/>
            <person name="Duchesne M."/>
            <person name="Belahbib H."/>
            <person name="Rocher C."/>
            <person name="Selva M."/>
            <person name="Riesgo A."/>
            <person name="Vervoort M."/>
            <person name="Leys S.P."/>
            <person name="Kodjabachian L."/>
            <person name="Le Bivic A."/>
            <person name="Borchiellini C."/>
            <person name="Claverie J.M."/>
            <person name="Renard E."/>
        </authorList>
    </citation>
    <scope>NUCLEOTIDE SEQUENCE [LARGE SCALE GENOMIC DNA]</scope>
    <source>
        <strain evidence="12">SPO-2</strain>
    </source>
</reference>
<dbReference type="PANTHER" id="PTHR47161">
    <property type="entry name" value="LYMPHOID-SPECIFIC HELICASE"/>
    <property type="match status" value="1"/>
</dbReference>
<dbReference type="InterPro" id="IPR014001">
    <property type="entry name" value="Helicase_ATP-bd"/>
</dbReference>
<dbReference type="InterPro" id="IPR001650">
    <property type="entry name" value="Helicase_C-like"/>
</dbReference>
<sequence>MLQPDHLSGDPTISILPSPKHPTTPKSMKHQCIQDLSTRSYQADELVLSQCDSQVSIQSGILNITLTPLPDVGPCITDTEVENYEQVKQVSKVLHSEESSKDQTQCINQKPLEAPQSLPDLIQCRESLQEHESQQFPKSSEDYQLPEYLGSSQEYDIQQSDNTAEDHDLPQSRESSLLHSEPDENESLEYHTLLQDKEPPKDMNIIEDENPFESDLIALHQDNIPADDSYTPKIVSLLSSEITKYDNKTGSWGSEQDDGLSTEERYELLNKLLIRSSTFTDVVGGQVRKQQEKRKKKREAKERSKPLKNLILTDISPHMNNIKDKRIPQESVEELGLDVTSETAGKNRKRHSKHSEILQNPKRFKPVNVRYYNNEVIPYMQPNLLTGAVLRNYQVDGYDWLRILYENGINGILADEMGLGKTIQTIALICYLIEKEIEGPFLVVAPMSTLHNWQREFARFSPTIYTLLYHGDRLKRHTLLDVIKRKRRPDPEVQYQSNKRPVVITHYDLIRHDFKKLVPVQWTYMVLDEGHKIKNSMSRTSRDLSSFRCDSRLILTGTPIQNNLTELWSLMNFLMPAIFDDKHTFQHWFDVLGNLREEVIDRERQKPIIGIFQKIIRPFIMRRLKCDVQLNLPPKKEILVYCPLTRVQKDFYKALLDRTIMSVIRKEYEISEELELEEENGKKRLRRSCRLVDYKEMRDRDFMKVVNGVENVPLSWTGELNYKYEEPDTLPVFIEVSSRMTHVHLRKVVNHPYLIAHPYDQFEKGKALIISEDVVQLSGKMRILDTMLKNLIQKGHKMLIYSQWVRILDLIQDLMELRDIKFVRLQGSHQLAAREESINQFQTDEEIKCFLITTRAGGLGINLTAADTVIIFDSDWNPHVDTQAQDRCHRIGQTRPVIVYRLVAAHTIDQKLVERAFTKKKLDKILINNKDFCKNSWTQNKITTIPIEELQELLTELEYDKRIGEGEDFTEEQMRTLLDRPNLIEGVANEAFRVVSAETIT</sequence>
<dbReference type="Gene3D" id="3.40.50.10810">
    <property type="entry name" value="Tandem AAA-ATPase domain"/>
    <property type="match status" value="1"/>
</dbReference>
<feature type="domain" description="Helicase ATP-binding" evidence="10">
    <location>
        <begin position="402"/>
        <end position="577"/>
    </location>
</feature>
<protein>
    <submittedName>
        <fullName evidence="12">Lymphoid-specific helicase</fullName>
    </submittedName>
</protein>
<dbReference type="Proteomes" id="UP001165289">
    <property type="component" value="Unassembled WGS sequence"/>
</dbReference>
<dbReference type="PROSITE" id="PS51192">
    <property type="entry name" value="HELICASE_ATP_BIND_1"/>
    <property type="match status" value="1"/>
</dbReference>
<dbReference type="FunFam" id="3.40.50.10810:FF:000015">
    <property type="entry name" value="lymphoid-specific helicase isoform X1"/>
    <property type="match status" value="1"/>
</dbReference>
<dbReference type="Pfam" id="PF00176">
    <property type="entry name" value="SNF2-rel_dom"/>
    <property type="match status" value="1"/>
</dbReference>
<evidence type="ECO:0000256" key="4">
    <source>
        <dbReference type="ARBA" id="ARBA00022801"/>
    </source>
</evidence>
<keyword evidence="6" id="KW-0067">ATP-binding</keyword>
<keyword evidence="5 12" id="KW-0347">Helicase</keyword>
<dbReference type="PANTHER" id="PTHR47161:SF1">
    <property type="entry name" value="LYMPHOID-SPECIFIC HELICASE"/>
    <property type="match status" value="1"/>
</dbReference>
<dbReference type="GO" id="GO:0005721">
    <property type="term" value="C:pericentric heterochromatin"/>
    <property type="evidence" value="ECO:0007669"/>
    <property type="project" value="TreeGrafter"/>
</dbReference>
<dbReference type="GO" id="GO:0005524">
    <property type="term" value="F:ATP binding"/>
    <property type="evidence" value="ECO:0007669"/>
    <property type="project" value="UniProtKB-KW"/>
</dbReference>
<comment type="similarity">
    <text evidence="2">Belongs to the SNF2/RAD54 helicase family.</text>
</comment>
<evidence type="ECO:0000256" key="9">
    <source>
        <dbReference type="SAM" id="MobiDB-lite"/>
    </source>
</evidence>
<dbReference type="EMBL" id="JAKMXF010000210">
    <property type="protein sequence ID" value="KAI6654993.1"/>
    <property type="molecule type" value="Genomic_DNA"/>
</dbReference>
<comment type="subcellular location">
    <subcellularLocation>
        <location evidence="1">Nucleus</location>
    </subcellularLocation>
</comment>
<dbReference type="GO" id="GO:0006346">
    <property type="term" value="P:DNA methylation-dependent constitutive heterochromatin formation"/>
    <property type="evidence" value="ECO:0007669"/>
    <property type="project" value="TreeGrafter"/>
</dbReference>
<dbReference type="GO" id="GO:0031508">
    <property type="term" value="P:pericentric heterochromatin formation"/>
    <property type="evidence" value="ECO:0007669"/>
    <property type="project" value="TreeGrafter"/>
</dbReference>
<evidence type="ECO:0000256" key="6">
    <source>
        <dbReference type="ARBA" id="ARBA00022840"/>
    </source>
</evidence>
<evidence type="ECO:0000313" key="13">
    <source>
        <dbReference type="Proteomes" id="UP001165289"/>
    </source>
</evidence>
<accession>A0AAV7K1C1</accession>
<dbReference type="PROSITE" id="PS51194">
    <property type="entry name" value="HELICASE_CTER"/>
    <property type="match status" value="1"/>
</dbReference>
<evidence type="ECO:0000313" key="12">
    <source>
        <dbReference type="EMBL" id="KAI6654993.1"/>
    </source>
</evidence>
<feature type="region of interest" description="Disordered" evidence="9">
    <location>
        <begin position="163"/>
        <end position="185"/>
    </location>
</feature>
<dbReference type="InterPro" id="IPR049730">
    <property type="entry name" value="SNF2/RAD54-like_C"/>
</dbReference>
<feature type="region of interest" description="Disordered" evidence="9">
    <location>
        <begin position="1"/>
        <end position="27"/>
    </location>
</feature>
<dbReference type="InterPro" id="IPR038718">
    <property type="entry name" value="SNF2-like_sf"/>
</dbReference>
<dbReference type="GO" id="GO:0005634">
    <property type="term" value="C:nucleus"/>
    <property type="evidence" value="ECO:0007669"/>
    <property type="project" value="UniProtKB-SubCell"/>
</dbReference>
<dbReference type="GO" id="GO:0004386">
    <property type="term" value="F:helicase activity"/>
    <property type="evidence" value="ECO:0007669"/>
    <property type="project" value="UniProtKB-KW"/>
</dbReference>